<reference evidence="2 3" key="1">
    <citation type="journal article" date="2009" name="Science">
        <title>Green evolution and dynamic adaptations revealed by genomes of the marine picoeukaryotes Micromonas.</title>
        <authorList>
            <person name="Worden A.Z."/>
            <person name="Lee J.H."/>
            <person name="Mock T."/>
            <person name="Rouze P."/>
            <person name="Simmons M.P."/>
            <person name="Aerts A.L."/>
            <person name="Allen A.E."/>
            <person name="Cuvelier M.L."/>
            <person name="Derelle E."/>
            <person name="Everett M.V."/>
            <person name="Foulon E."/>
            <person name="Grimwood J."/>
            <person name="Gundlach H."/>
            <person name="Henrissat B."/>
            <person name="Napoli C."/>
            <person name="McDonald S.M."/>
            <person name="Parker M.S."/>
            <person name="Rombauts S."/>
            <person name="Salamov A."/>
            <person name="Von Dassow P."/>
            <person name="Badger J.H."/>
            <person name="Coutinho P.M."/>
            <person name="Demir E."/>
            <person name="Dubchak I."/>
            <person name="Gentemann C."/>
            <person name="Eikrem W."/>
            <person name="Gready J.E."/>
            <person name="John U."/>
            <person name="Lanier W."/>
            <person name="Lindquist E.A."/>
            <person name="Lucas S."/>
            <person name="Mayer K.F."/>
            <person name="Moreau H."/>
            <person name="Not F."/>
            <person name="Otillar R."/>
            <person name="Panaud O."/>
            <person name="Pangilinan J."/>
            <person name="Paulsen I."/>
            <person name="Piegu B."/>
            <person name="Poliakov A."/>
            <person name="Robbens S."/>
            <person name="Schmutz J."/>
            <person name="Toulza E."/>
            <person name="Wyss T."/>
            <person name="Zelensky A."/>
            <person name="Zhou K."/>
            <person name="Armbrust E.V."/>
            <person name="Bhattacharya D."/>
            <person name="Goodenough U.W."/>
            <person name="Van de Peer Y."/>
            <person name="Grigoriev I.V."/>
        </authorList>
    </citation>
    <scope>NUCLEOTIDE SEQUENCE [LARGE SCALE GENOMIC DNA]</scope>
    <source>
        <strain evidence="2 3">CCMP1545</strain>
    </source>
</reference>
<protein>
    <submittedName>
        <fullName evidence="2">Predicted protein</fullName>
    </submittedName>
</protein>
<gene>
    <name evidence="2" type="ORF">MICPUCDRAFT_59758</name>
</gene>
<dbReference type="EMBL" id="GG663741">
    <property type="protein sequence ID" value="EEH55872.1"/>
    <property type="molecule type" value="Genomic_DNA"/>
</dbReference>
<dbReference type="OrthoDB" id="426386at2759"/>
<proteinExistence type="predicted"/>
<organism evidence="3">
    <name type="scientific">Micromonas pusilla (strain CCMP1545)</name>
    <name type="common">Picoplanktonic green alga</name>
    <dbReference type="NCBI Taxonomy" id="564608"/>
    <lineage>
        <taxon>Eukaryota</taxon>
        <taxon>Viridiplantae</taxon>
        <taxon>Chlorophyta</taxon>
        <taxon>Mamiellophyceae</taxon>
        <taxon>Mamiellales</taxon>
        <taxon>Mamiellaceae</taxon>
        <taxon>Micromonas</taxon>
    </lineage>
</organism>
<evidence type="ECO:0000313" key="2">
    <source>
        <dbReference type="EMBL" id="EEH55872.1"/>
    </source>
</evidence>
<dbReference type="GeneID" id="9685650"/>
<feature type="transmembrane region" description="Helical" evidence="1">
    <location>
        <begin position="12"/>
        <end position="31"/>
    </location>
</feature>
<keyword evidence="1" id="KW-0472">Membrane</keyword>
<dbReference type="KEGG" id="mpp:MICPUCDRAFT_59758"/>
<evidence type="ECO:0000256" key="1">
    <source>
        <dbReference type="SAM" id="Phobius"/>
    </source>
</evidence>
<keyword evidence="1" id="KW-0812">Transmembrane</keyword>
<dbReference type="RefSeq" id="XP_003059920.1">
    <property type="nucleotide sequence ID" value="XM_003059874.1"/>
</dbReference>
<keyword evidence="1" id="KW-1133">Transmembrane helix</keyword>
<dbReference type="Proteomes" id="UP000001876">
    <property type="component" value="Unassembled WGS sequence"/>
</dbReference>
<evidence type="ECO:0000313" key="3">
    <source>
        <dbReference type="Proteomes" id="UP000001876"/>
    </source>
</evidence>
<keyword evidence="3" id="KW-1185">Reference proteome</keyword>
<accession>C1MWG5</accession>
<dbReference type="AlphaFoldDB" id="C1MWG5"/>
<name>C1MWG5_MICPC</name>
<sequence length="88" mass="9151">MNAGLDAAPGWTLFAFVLIDMGSALCLYALFAAAKVPVDADFALAYAVSKSIRAPRLALGAFCFLRRAGSRATASAIGTGPHTTPFAW</sequence>